<keyword evidence="4" id="KW-0539">Nucleus</keyword>
<dbReference type="PROSITE" id="PS50048">
    <property type="entry name" value="ZN2_CY6_FUNGAL_2"/>
    <property type="match status" value="1"/>
</dbReference>
<dbReference type="InterPro" id="IPR050675">
    <property type="entry name" value="OAF3"/>
</dbReference>
<reference evidence="7" key="1">
    <citation type="submission" date="2019-10" db="EMBL/GenBank/DDBJ databases">
        <authorList>
            <consortium name="DOE Joint Genome Institute"/>
            <person name="Kuo A."/>
            <person name="Miyauchi S."/>
            <person name="Kiss E."/>
            <person name="Drula E."/>
            <person name="Kohler A."/>
            <person name="Sanchez-Garcia M."/>
            <person name="Andreopoulos B."/>
            <person name="Barry K.W."/>
            <person name="Bonito G."/>
            <person name="Buee M."/>
            <person name="Carver A."/>
            <person name="Chen C."/>
            <person name="Cichocki N."/>
            <person name="Clum A."/>
            <person name="Culley D."/>
            <person name="Crous P.W."/>
            <person name="Fauchery L."/>
            <person name="Girlanda M."/>
            <person name="Hayes R."/>
            <person name="Keri Z."/>
            <person name="LaButti K."/>
            <person name="Lipzen A."/>
            <person name="Lombard V."/>
            <person name="Magnuson J."/>
            <person name="Maillard F."/>
            <person name="Morin E."/>
            <person name="Murat C."/>
            <person name="Nolan M."/>
            <person name="Ohm R."/>
            <person name="Pangilinan J."/>
            <person name="Pereira M."/>
            <person name="Perotto S."/>
            <person name="Peter M."/>
            <person name="Riley R."/>
            <person name="Sitrit Y."/>
            <person name="Stielow B."/>
            <person name="Szollosi G."/>
            <person name="Zifcakova L."/>
            <person name="Stursova M."/>
            <person name="Spatafora J.W."/>
            <person name="Tedersoo L."/>
            <person name="Vaario L.-M."/>
            <person name="Yamada A."/>
            <person name="Yan M."/>
            <person name="Wang P."/>
            <person name="Xu J."/>
            <person name="Bruns T."/>
            <person name="Baldrian P."/>
            <person name="Vilgalys R."/>
            <person name="Henrissat B."/>
            <person name="Grigoriev I.V."/>
            <person name="Hibbett D."/>
            <person name="Nagy L.G."/>
            <person name="Martin F.M."/>
        </authorList>
    </citation>
    <scope>NUCLEOTIDE SEQUENCE</scope>
    <source>
        <strain evidence="7">BED1</strain>
    </source>
</reference>
<feature type="compositionally biased region" description="Basic residues" evidence="5">
    <location>
        <begin position="264"/>
        <end position="283"/>
    </location>
</feature>
<evidence type="ECO:0000256" key="2">
    <source>
        <dbReference type="ARBA" id="ARBA00023125"/>
    </source>
</evidence>
<dbReference type="PROSITE" id="PS00463">
    <property type="entry name" value="ZN2_CY6_FUNGAL_1"/>
    <property type="match status" value="1"/>
</dbReference>
<dbReference type="PANTHER" id="PTHR31069:SF32">
    <property type="entry name" value="ARGININE METABOLISM REGULATION PROTEIN II"/>
    <property type="match status" value="1"/>
</dbReference>
<evidence type="ECO:0000256" key="4">
    <source>
        <dbReference type="ARBA" id="ARBA00023242"/>
    </source>
</evidence>
<dbReference type="PRINTS" id="PR00755">
    <property type="entry name" value="AFLATOXINBRP"/>
</dbReference>
<keyword evidence="1" id="KW-0805">Transcription regulation</keyword>
<gene>
    <name evidence="7" type="ORF">L210DRAFT_635691</name>
</gene>
<evidence type="ECO:0000259" key="6">
    <source>
        <dbReference type="PROSITE" id="PS50048"/>
    </source>
</evidence>
<sequence>MRDQTDSDEDQGGSSWRTHGSAESLRSLERRRSTDEGSHRPYGIPLLTRAFEWPSPERDEPPPGFQPRFSSGVEPPLTPTIDPPGGTVSAVSHHEYSDSRLLRPLHYPDLQYGRHRSAPLYGSEDWNRRISFGRLPLPGSQPEGSSSRVVLPPVSHLLGELGMLSPDDYERGPVLPQLRLPEEPAVGPAPRMDEEGSMDTRSMQQQRGKRGLVEMGAGEEKRVARKIYVACDFCRGRKLRCDGGRPRCSNCETRSLVCQYQEHPRRRGPGKAPKGSRGKKAGRKSAGDPDMAGPSGVP</sequence>
<dbReference type="GO" id="GO:0008270">
    <property type="term" value="F:zinc ion binding"/>
    <property type="evidence" value="ECO:0007669"/>
    <property type="project" value="InterPro"/>
</dbReference>
<evidence type="ECO:0000313" key="7">
    <source>
        <dbReference type="EMBL" id="KAF8442835.1"/>
    </source>
</evidence>
<dbReference type="GO" id="GO:0000981">
    <property type="term" value="F:DNA-binding transcription factor activity, RNA polymerase II-specific"/>
    <property type="evidence" value="ECO:0007669"/>
    <property type="project" value="InterPro"/>
</dbReference>
<feature type="region of interest" description="Disordered" evidence="5">
    <location>
        <begin position="1"/>
        <end position="86"/>
    </location>
</feature>
<keyword evidence="2" id="KW-0238">DNA-binding</keyword>
<dbReference type="Pfam" id="PF00172">
    <property type="entry name" value="Zn_clus"/>
    <property type="match status" value="1"/>
</dbReference>
<evidence type="ECO:0000256" key="3">
    <source>
        <dbReference type="ARBA" id="ARBA00023163"/>
    </source>
</evidence>
<evidence type="ECO:0000256" key="1">
    <source>
        <dbReference type="ARBA" id="ARBA00023015"/>
    </source>
</evidence>
<feature type="compositionally biased region" description="Acidic residues" evidence="5">
    <location>
        <begin position="1"/>
        <end position="11"/>
    </location>
</feature>
<dbReference type="EMBL" id="WHUW01000008">
    <property type="protein sequence ID" value="KAF8442835.1"/>
    <property type="molecule type" value="Genomic_DNA"/>
</dbReference>
<name>A0AAD4GFZ8_BOLED</name>
<dbReference type="CDD" id="cd00067">
    <property type="entry name" value="GAL4"/>
    <property type="match status" value="1"/>
</dbReference>
<dbReference type="InterPro" id="IPR036864">
    <property type="entry name" value="Zn2-C6_fun-type_DNA-bd_sf"/>
</dbReference>
<comment type="caution">
    <text evidence="7">The sequence shown here is derived from an EMBL/GenBank/DDBJ whole genome shotgun (WGS) entry which is preliminary data.</text>
</comment>
<keyword evidence="8" id="KW-1185">Reference proteome</keyword>
<dbReference type="AlphaFoldDB" id="A0AAD4GFZ8"/>
<evidence type="ECO:0000256" key="5">
    <source>
        <dbReference type="SAM" id="MobiDB-lite"/>
    </source>
</evidence>
<evidence type="ECO:0000313" key="8">
    <source>
        <dbReference type="Proteomes" id="UP001194468"/>
    </source>
</evidence>
<dbReference type="GO" id="GO:0003677">
    <property type="term" value="F:DNA binding"/>
    <property type="evidence" value="ECO:0007669"/>
    <property type="project" value="UniProtKB-KW"/>
</dbReference>
<dbReference type="SMART" id="SM00066">
    <property type="entry name" value="GAL4"/>
    <property type="match status" value="1"/>
</dbReference>
<dbReference type="InterPro" id="IPR001138">
    <property type="entry name" value="Zn2Cys6_DnaBD"/>
</dbReference>
<feature type="region of interest" description="Disordered" evidence="5">
    <location>
        <begin position="180"/>
        <end position="211"/>
    </location>
</feature>
<dbReference type="PANTHER" id="PTHR31069">
    <property type="entry name" value="OLEATE-ACTIVATED TRANSCRIPTION FACTOR 1-RELATED"/>
    <property type="match status" value="1"/>
</dbReference>
<accession>A0AAD4GFZ8</accession>
<proteinExistence type="predicted"/>
<feature type="region of interest" description="Disordered" evidence="5">
    <location>
        <begin position="259"/>
        <end position="298"/>
    </location>
</feature>
<feature type="domain" description="Zn(2)-C6 fungal-type" evidence="6">
    <location>
        <begin position="230"/>
        <end position="260"/>
    </location>
</feature>
<keyword evidence="3" id="KW-0804">Transcription</keyword>
<organism evidence="7 8">
    <name type="scientific">Boletus edulis BED1</name>
    <dbReference type="NCBI Taxonomy" id="1328754"/>
    <lineage>
        <taxon>Eukaryota</taxon>
        <taxon>Fungi</taxon>
        <taxon>Dikarya</taxon>
        <taxon>Basidiomycota</taxon>
        <taxon>Agaricomycotina</taxon>
        <taxon>Agaricomycetes</taxon>
        <taxon>Agaricomycetidae</taxon>
        <taxon>Boletales</taxon>
        <taxon>Boletineae</taxon>
        <taxon>Boletaceae</taxon>
        <taxon>Boletoideae</taxon>
        <taxon>Boletus</taxon>
    </lineage>
</organism>
<dbReference type="Proteomes" id="UP001194468">
    <property type="component" value="Unassembled WGS sequence"/>
</dbReference>
<feature type="compositionally biased region" description="Basic and acidic residues" evidence="5">
    <location>
        <begin position="26"/>
        <end position="39"/>
    </location>
</feature>
<reference evidence="7" key="2">
    <citation type="journal article" date="2020" name="Nat. Commun.">
        <title>Large-scale genome sequencing of mycorrhizal fungi provides insights into the early evolution of symbiotic traits.</title>
        <authorList>
            <person name="Miyauchi S."/>
            <person name="Kiss E."/>
            <person name="Kuo A."/>
            <person name="Drula E."/>
            <person name="Kohler A."/>
            <person name="Sanchez-Garcia M."/>
            <person name="Morin E."/>
            <person name="Andreopoulos B."/>
            <person name="Barry K.W."/>
            <person name="Bonito G."/>
            <person name="Buee M."/>
            <person name="Carver A."/>
            <person name="Chen C."/>
            <person name="Cichocki N."/>
            <person name="Clum A."/>
            <person name="Culley D."/>
            <person name="Crous P.W."/>
            <person name="Fauchery L."/>
            <person name="Girlanda M."/>
            <person name="Hayes R.D."/>
            <person name="Keri Z."/>
            <person name="LaButti K."/>
            <person name="Lipzen A."/>
            <person name="Lombard V."/>
            <person name="Magnuson J."/>
            <person name="Maillard F."/>
            <person name="Murat C."/>
            <person name="Nolan M."/>
            <person name="Ohm R.A."/>
            <person name="Pangilinan J."/>
            <person name="Pereira M.F."/>
            <person name="Perotto S."/>
            <person name="Peter M."/>
            <person name="Pfister S."/>
            <person name="Riley R."/>
            <person name="Sitrit Y."/>
            <person name="Stielow J.B."/>
            <person name="Szollosi G."/>
            <person name="Zifcakova L."/>
            <person name="Stursova M."/>
            <person name="Spatafora J.W."/>
            <person name="Tedersoo L."/>
            <person name="Vaario L.M."/>
            <person name="Yamada A."/>
            <person name="Yan M."/>
            <person name="Wang P."/>
            <person name="Xu J."/>
            <person name="Bruns T."/>
            <person name="Baldrian P."/>
            <person name="Vilgalys R."/>
            <person name="Dunand C."/>
            <person name="Henrissat B."/>
            <person name="Grigoriev I.V."/>
            <person name="Hibbett D."/>
            <person name="Nagy L.G."/>
            <person name="Martin F.M."/>
        </authorList>
    </citation>
    <scope>NUCLEOTIDE SEQUENCE</scope>
    <source>
        <strain evidence="7">BED1</strain>
    </source>
</reference>
<protein>
    <recommendedName>
        <fullName evidence="6">Zn(2)-C6 fungal-type domain-containing protein</fullName>
    </recommendedName>
</protein>
<dbReference type="Gene3D" id="4.10.240.10">
    <property type="entry name" value="Zn(2)-C6 fungal-type DNA-binding domain"/>
    <property type="match status" value="1"/>
</dbReference>
<dbReference type="SUPFAM" id="SSF57701">
    <property type="entry name" value="Zn2/Cys6 DNA-binding domain"/>
    <property type="match status" value="1"/>
</dbReference>